<organism evidence="8 9">
    <name type="scientific">Aquatica leii</name>
    <dbReference type="NCBI Taxonomy" id="1421715"/>
    <lineage>
        <taxon>Eukaryota</taxon>
        <taxon>Metazoa</taxon>
        <taxon>Ecdysozoa</taxon>
        <taxon>Arthropoda</taxon>
        <taxon>Hexapoda</taxon>
        <taxon>Insecta</taxon>
        <taxon>Pterygota</taxon>
        <taxon>Neoptera</taxon>
        <taxon>Endopterygota</taxon>
        <taxon>Coleoptera</taxon>
        <taxon>Polyphaga</taxon>
        <taxon>Elateriformia</taxon>
        <taxon>Elateroidea</taxon>
        <taxon>Lampyridae</taxon>
        <taxon>Luciolinae</taxon>
        <taxon>Aquatica</taxon>
    </lineage>
</organism>
<dbReference type="PANTHER" id="PTHR31542">
    <property type="entry name" value="39A RIBOSOMAL PROTEIN L50, MITOCHONDRIAL"/>
    <property type="match status" value="1"/>
</dbReference>
<keyword evidence="5" id="KW-0687">Ribonucleoprotein</keyword>
<dbReference type="EMBL" id="JARPUR010000006">
    <property type="protein sequence ID" value="KAK4874084.1"/>
    <property type="molecule type" value="Genomic_DNA"/>
</dbReference>
<keyword evidence="4" id="KW-0496">Mitochondrion</keyword>
<keyword evidence="9" id="KW-1185">Reference proteome</keyword>
<comment type="caution">
    <text evidence="8">The sequence shown here is derived from an EMBL/GenBank/DDBJ whole genome shotgun (WGS) entry which is preliminary data.</text>
</comment>
<evidence type="ECO:0000256" key="4">
    <source>
        <dbReference type="ARBA" id="ARBA00023128"/>
    </source>
</evidence>
<comment type="subcellular location">
    <subcellularLocation>
        <location evidence="1">Mitochondrion</location>
    </subcellularLocation>
</comment>
<dbReference type="GO" id="GO:0005762">
    <property type="term" value="C:mitochondrial large ribosomal subunit"/>
    <property type="evidence" value="ECO:0007669"/>
    <property type="project" value="TreeGrafter"/>
</dbReference>
<dbReference type="Pfam" id="PF10501">
    <property type="entry name" value="Ribosomal_L50"/>
    <property type="match status" value="1"/>
</dbReference>
<dbReference type="PANTHER" id="PTHR31542:SF1">
    <property type="entry name" value="LARGE RIBOSOMAL SUBUNIT PROTEIN ML50"/>
    <property type="match status" value="1"/>
</dbReference>
<evidence type="ECO:0000256" key="6">
    <source>
        <dbReference type="ARBA" id="ARBA00035183"/>
    </source>
</evidence>
<evidence type="ECO:0000313" key="8">
    <source>
        <dbReference type="EMBL" id="KAK4874084.1"/>
    </source>
</evidence>
<dbReference type="InterPro" id="IPR018305">
    <property type="entry name" value="Ribosomal_m50"/>
</dbReference>
<evidence type="ECO:0000256" key="5">
    <source>
        <dbReference type="ARBA" id="ARBA00023274"/>
    </source>
</evidence>
<evidence type="ECO:0000256" key="2">
    <source>
        <dbReference type="ARBA" id="ARBA00008860"/>
    </source>
</evidence>
<comment type="similarity">
    <text evidence="2">Belongs to the mitochondrion-specific ribosomal protein mL50 family.</text>
</comment>
<accession>A0AAN7PQM3</accession>
<dbReference type="Proteomes" id="UP001353858">
    <property type="component" value="Unassembled WGS sequence"/>
</dbReference>
<name>A0AAN7PQM3_9COLE</name>
<proteinExistence type="inferred from homology"/>
<evidence type="ECO:0000256" key="1">
    <source>
        <dbReference type="ARBA" id="ARBA00004173"/>
    </source>
</evidence>
<sequence length="204" mass="23292">MAALVKHGLFTTTKRFLLPINVSTCKFATKAEKKKGIDRKIGPKINSSAQSLAAKGFLRPQKEYNPPENVSQKIRTILEEIVGAKDDRFRLDDLNKRFQIFNACHAEFQHCIPNSLLHTIETVGDVIKFYTTPISTITPYENLKNVELPSNLHVQHDYHRFHPATDTMFNGITAYPRSSTIVSGLKYKGKYKGHEQRETWPFTT</sequence>
<evidence type="ECO:0000256" key="3">
    <source>
        <dbReference type="ARBA" id="ARBA00022980"/>
    </source>
</evidence>
<evidence type="ECO:0000256" key="7">
    <source>
        <dbReference type="ARBA" id="ARBA00035398"/>
    </source>
</evidence>
<keyword evidence="3" id="KW-0689">Ribosomal protein</keyword>
<evidence type="ECO:0000313" key="9">
    <source>
        <dbReference type="Proteomes" id="UP001353858"/>
    </source>
</evidence>
<protein>
    <recommendedName>
        <fullName evidence="6">Large ribosomal subunit protein mL50</fullName>
    </recommendedName>
    <alternativeName>
        <fullName evidence="7">39S ribosomal protein L50, mitochondrial</fullName>
    </alternativeName>
</protein>
<reference evidence="9" key="1">
    <citation type="submission" date="2023-01" db="EMBL/GenBank/DDBJ databases">
        <title>Key to firefly adult light organ development and bioluminescence: homeobox transcription factors regulate luciferase expression and transportation to peroxisome.</title>
        <authorList>
            <person name="Fu X."/>
        </authorList>
    </citation>
    <scope>NUCLEOTIDE SEQUENCE [LARGE SCALE GENOMIC DNA]</scope>
</reference>
<dbReference type="AlphaFoldDB" id="A0AAN7PQM3"/>
<gene>
    <name evidence="8" type="ORF">RN001_013444</name>
</gene>